<protein>
    <submittedName>
        <fullName evidence="3">Uncharacterized protein</fullName>
    </submittedName>
</protein>
<comment type="caution">
    <text evidence="3">The sequence shown here is derived from an EMBL/GenBank/DDBJ whole genome shotgun (WGS) entry which is preliminary data.</text>
</comment>
<evidence type="ECO:0000313" key="4">
    <source>
        <dbReference type="Proteomes" id="UP000494165"/>
    </source>
</evidence>
<dbReference type="Proteomes" id="UP000494165">
    <property type="component" value="Unassembled WGS sequence"/>
</dbReference>
<keyword evidence="2" id="KW-0812">Transmembrane</keyword>
<sequence>MTRIRKFSNIHCRRCQNRRIMKPNRRFSCNFCRAHLDLMQRRQEIVIDILRLFGISQRPQLVENLLQNLHAGCRIGQRNTWRRALRNYRNFSVRSQRRRNLQIMEHDFEESMAQQIEVYLRNWQPFRQTDGQQRRRPRNAMPRSAATDPITYRRNNRRSQRIRLRWFPRRSAATVAARRATQPNILIYILIAMDNSIRSLRGQTQVRIYVMIYLESIFFGLFYLFL</sequence>
<proteinExistence type="predicted"/>
<evidence type="ECO:0000313" key="3">
    <source>
        <dbReference type="EMBL" id="CAB3382733.1"/>
    </source>
</evidence>
<keyword evidence="2" id="KW-0472">Membrane</keyword>
<gene>
    <name evidence="3" type="ORF">CLODIP_2_CD12634</name>
</gene>
<keyword evidence="4" id="KW-1185">Reference proteome</keyword>
<feature type="transmembrane region" description="Helical" evidence="2">
    <location>
        <begin position="206"/>
        <end position="225"/>
    </location>
</feature>
<reference evidence="3 4" key="1">
    <citation type="submission" date="2020-04" db="EMBL/GenBank/DDBJ databases">
        <authorList>
            <person name="Alioto T."/>
            <person name="Alioto T."/>
            <person name="Gomez Garrido J."/>
        </authorList>
    </citation>
    <scope>NUCLEOTIDE SEQUENCE [LARGE SCALE GENOMIC DNA]</scope>
</reference>
<dbReference type="EMBL" id="CADEPI010000281">
    <property type="protein sequence ID" value="CAB3382733.1"/>
    <property type="molecule type" value="Genomic_DNA"/>
</dbReference>
<dbReference type="AlphaFoldDB" id="A0A8S1DK86"/>
<keyword evidence="2" id="KW-1133">Transmembrane helix</keyword>
<accession>A0A8S1DK86</accession>
<organism evidence="3 4">
    <name type="scientific">Cloeon dipterum</name>
    <dbReference type="NCBI Taxonomy" id="197152"/>
    <lineage>
        <taxon>Eukaryota</taxon>
        <taxon>Metazoa</taxon>
        <taxon>Ecdysozoa</taxon>
        <taxon>Arthropoda</taxon>
        <taxon>Hexapoda</taxon>
        <taxon>Insecta</taxon>
        <taxon>Pterygota</taxon>
        <taxon>Palaeoptera</taxon>
        <taxon>Ephemeroptera</taxon>
        <taxon>Pisciforma</taxon>
        <taxon>Baetidae</taxon>
        <taxon>Cloeon</taxon>
    </lineage>
</organism>
<evidence type="ECO:0000256" key="1">
    <source>
        <dbReference type="SAM" id="MobiDB-lite"/>
    </source>
</evidence>
<evidence type="ECO:0000256" key="2">
    <source>
        <dbReference type="SAM" id="Phobius"/>
    </source>
</evidence>
<feature type="region of interest" description="Disordered" evidence="1">
    <location>
        <begin position="129"/>
        <end position="148"/>
    </location>
</feature>
<name>A0A8S1DK86_9INSE</name>